<dbReference type="PROSITE" id="PS00781">
    <property type="entry name" value="PEPCASE_1"/>
    <property type="match status" value="1"/>
</dbReference>
<evidence type="ECO:0000256" key="1">
    <source>
        <dbReference type="ARBA" id="ARBA00001946"/>
    </source>
</evidence>
<dbReference type="Pfam" id="PF00311">
    <property type="entry name" value="PEPcase"/>
    <property type="match status" value="1"/>
</dbReference>
<organism evidence="4 5">
    <name type="scientific">Nitzschia inconspicua</name>
    <dbReference type="NCBI Taxonomy" id="303405"/>
    <lineage>
        <taxon>Eukaryota</taxon>
        <taxon>Sar</taxon>
        <taxon>Stramenopiles</taxon>
        <taxon>Ochrophyta</taxon>
        <taxon>Bacillariophyta</taxon>
        <taxon>Bacillariophyceae</taxon>
        <taxon>Bacillariophycidae</taxon>
        <taxon>Bacillariales</taxon>
        <taxon>Bacillariaceae</taxon>
        <taxon>Nitzschia</taxon>
    </lineage>
</organism>
<evidence type="ECO:0000313" key="4">
    <source>
        <dbReference type="EMBL" id="KAG7345556.1"/>
    </source>
</evidence>
<dbReference type="GO" id="GO:0006099">
    <property type="term" value="P:tricarboxylic acid cycle"/>
    <property type="evidence" value="ECO:0007669"/>
    <property type="project" value="InterPro"/>
</dbReference>
<dbReference type="OrthoDB" id="1365747at2759"/>
<dbReference type="InterPro" id="IPR018129">
    <property type="entry name" value="PEP_COase_Lys_AS"/>
</dbReference>
<reference evidence="4" key="1">
    <citation type="journal article" date="2021" name="Sci. Rep.">
        <title>Diploid genomic architecture of Nitzschia inconspicua, an elite biomass production diatom.</title>
        <authorList>
            <person name="Oliver A."/>
            <person name="Podell S."/>
            <person name="Pinowska A."/>
            <person name="Traller J.C."/>
            <person name="Smith S.R."/>
            <person name="McClure R."/>
            <person name="Beliaev A."/>
            <person name="Bohutskyi P."/>
            <person name="Hill E.A."/>
            <person name="Rabines A."/>
            <person name="Zheng H."/>
            <person name="Allen L.Z."/>
            <person name="Kuo A."/>
            <person name="Grigoriev I.V."/>
            <person name="Allen A.E."/>
            <person name="Hazlebeck D."/>
            <person name="Allen E.E."/>
        </authorList>
    </citation>
    <scope>NUCLEOTIDE SEQUENCE</scope>
    <source>
        <strain evidence="4">Hildebrandi</strain>
    </source>
</reference>
<accession>A0A9K3KLI7</accession>
<evidence type="ECO:0000313" key="5">
    <source>
        <dbReference type="Proteomes" id="UP000693970"/>
    </source>
</evidence>
<dbReference type="HAMAP" id="MF_00595">
    <property type="entry name" value="PEPcase_type1"/>
    <property type="match status" value="1"/>
</dbReference>
<proteinExistence type="inferred from homology"/>
<dbReference type="PANTHER" id="PTHR30523">
    <property type="entry name" value="PHOSPHOENOLPYRUVATE CARBOXYLASE"/>
    <property type="match status" value="1"/>
</dbReference>
<sequence length="1008" mass="112302">MLRSSAAAYRRMAKAAVSSSTCSSSTMGVCTKSMLSRAGGSLSLRAKEVVAFRSSNTALRAFSTGGNSHSSFAEPGSLFGDQLQDPPVFVESLSAPTLGGDKDAQLRADVRAMGSLLGHIIQEHHGKEIFEKIEELRALAKNWREAGAGRQPETAAQADEYFQNLSSACGKLSNDEMLIISRAFAHFLAIANSAEAHHRARLLKKATTFEALPERYDSCGGVMKSLLEEGHSADAMYEALSTQQTELVLTAHPTEVNRRTILEKQRRVQTILTQADDLRDKNQPPTGFAQRELDRAMEREIASIWQSDEVSRAKPTPQNEAARGTLVVETVLWEALPNFLRKLNAMTQSVLGRSLPLDATPIKFSSWMGGDRDGNPNVTPEVTREVLLKQRAQAAGLFLRDLSRLHSELSIMNCSEELRAVVGDEKEPYRAFLAKMMAKMKLTKDWAEERLNNPVLTSRIEATDVYTDRQDFKDDLMLIHRSLCETENTIEADGFLTDVIRNVSAFGLTMVTLDVRQESNRHEEAMDTITRFLGLGSYSQWDEETRLKWLEQQLVSPRPLLRPGIWNEHPEVFSPTCVDTLETFAMIAEQHEGSLGAYVISQCTSASDIFSVLVLQKDAGVKKPLRVAPLFETLDDLNGAADTMKKLFSMPSYMGAINGKHEIMIGYSDSAKDAGRLAASWAQYETQEKLAAIGREAGVELTFFHGKGGTVGRGGNPQTFLAIMAHAPDTINGRFRVTEQGEMINQNFGYYDRAQRTMDIYTAAVLAEKLTEHVRPTDEWRNMMKTLSDISCEAYRRVIRGDERFVPYFRSATPELEFANLNIGSRPAKRNPKGGVESLRAIPWNFSWTQTRLNLPTWLGVGEAFEKVLSSNDGPVLREMYQQWPSFRTTVDMVEMVLAKSEPKVAAHYDKMLVTDELAKELGVELRELHLKTEDAVLDLSGHDILSENNKILLRLLQVRNPYVDVLNCLQAEALKRFRGAEDKEDKVLKDLLLTTITGVANGMGNTG</sequence>
<feature type="active site" evidence="3">
    <location>
        <position position="672"/>
    </location>
</feature>
<dbReference type="AlphaFoldDB" id="A0A9K3KLI7"/>
<comment type="caution">
    <text evidence="4">The sequence shown here is derived from an EMBL/GenBank/DDBJ whole genome shotgun (WGS) entry which is preliminary data.</text>
</comment>
<dbReference type="InterPro" id="IPR021135">
    <property type="entry name" value="PEP_COase"/>
</dbReference>
<dbReference type="NCBIfam" id="NF000584">
    <property type="entry name" value="PRK00009.1"/>
    <property type="match status" value="1"/>
</dbReference>
<feature type="active site" evidence="2">
    <location>
        <position position="252"/>
    </location>
</feature>
<dbReference type="PANTHER" id="PTHR30523:SF6">
    <property type="entry name" value="PHOSPHOENOLPYRUVATE CARBOXYLASE"/>
    <property type="match status" value="1"/>
</dbReference>
<dbReference type="InterPro" id="IPR022805">
    <property type="entry name" value="PEP_COase_bac/pln-type"/>
</dbReference>
<dbReference type="GO" id="GO:0005829">
    <property type="term" value="C:cytosol"/>
    <property type="evidence" value="ECO:0007669"/>
    <property type="project" value="TreeGrafter"/>
</dbReference>
<dbReference type="EMBL" id="JAGRRH010000022">
    <property type="protein sequence ID" value="KAG7345556.1"/>
    <property type="molecule type" value="Genomic_DNA"/>
</dbReference>
<protein>
    <submittedName>
        <fullName evidence="4">Phosphoenolpyruvate carboxylase</fullName>
    </submittedName>
</protein>
<dbReference type="Proteomes" id="UP000693970">
    <property type="component" value="Unassembled WGS sequence"/>
</dbReference>
<dbReference type="GO" id="GO:0015977">
    <property type="term" value="P:carbon fixation"/>
    <property type="evidence" value="ECO:0007669"/>
    <property type="project" value="InterPro"/>
</dbReference>
<dbReference type="InterPro" id="IPR033129">
    <property type="entry name" value="PEPCASE_His_AS"/>
</dbReference>
<evidence type="ECO:0000256" key="2">
    <source>
        <dbReference type="PROSITE-ProRule" id="PRU10111"/>
    </source>
</evidence>
<comment type="cofactor">
    <cofactor evidence="1">
        <name>Mg(2+)</name>
        <dbReference type="ChEBI" id="CHEBI:18420"/>
    </cofactor>
</comment>
<keyword evidence="5" id="KW-1185">Reference proteome</keyword>
<reference evidence="4" key="2">
    <citation type="submission" date="2021-04" db="EMBL/GenBank/DDBJ databases">
        <authorList>
            <person name="Podell S."/>
        </authorList>
    </citation>
    <scope>NUCLEOTIDE SEQUENCE</scope>
    <source>
        <strain evidence="4">Hildebrandi</strain>
    </source>
</reference>
<dbReference type="GO" id="GO:0008964">
    <property type="term" value="F:phosphoenolpyruvate carboxylase activity"/>
    <property type="evidence" value="ECO:0007669"/>
    <property type="project" value="InterPro"/>
</dbReference>
<name>A0A9K3KLI7_9STRA</name>
<gene>
    <name evidence="4" type="ORF">IV203_033087</name>
</gene>
<dbReference type="PROSITE" id="PS00393">
    <property type="entry name" value="PEPCASE_2"/>
    <property type="match status" value="1"/>
</dbReference>
<evidence type="ECO:0000256" key="3">
    <source>
        <dbReference type="PROSITE-ProRule" id="PRU10112"/>
    </source>
</evidence>